<dbReference type="Proteomes" id="UP000246114">
    <property type="component" value="Unassembled WGS sequence"/>
</dbReference>
<proteinExistence type="predicted"/>
<protein>
    <recommendedName>
        <fullName evidence="3">Phage tail protein</fullName>
    </recommendedName>
</protein>
<comment type="caution">
    <text evidence="1">The sequence shown here is derived from an EMBL/GenBank/DDBJ whole genome shotgun (WGS) entry which is preliminary data.</text>
</comment>
<name>A0A316M0T2_9CLOT</name>
<evidence type="ECO:0000313" key="2">
    <source>
        <dbReference type="Proteomes" id="UP000246114"/>
    </source>
</evidence>
<accession>A0A316M0T2</accession>
<reference evidence="1 2" key="1">
    <citation type="submission" date="2018-03" db="EMBL/GenBank/DDBJ databases">
        <title>The uncultured portion of the human microbiome is neutrally assembled.</title>
        <authorList>
            <person name="Jeraldo P."/>
            <person name="Boardman L."/>
            <person name="White B.A."/>
            <person name="Nelson H."/>
            <person name="Goldenfeld N."/>
            <person name="Chia N."/>
        </authorList>
    </citation>
    <scope>NUCLEOTIDE SEQUENCE [LARGE SCALE GENOMIC DNA]</scope>
    <source>
        <strain evidence="1">CIM:MAG 903</strain>
    </source>
</reference>
<dbReference type="AlphaFoldDB" id="A0A316M0T2"/>
<evidence type="ECO:0000313" key="1">
    <source>
        <dbReference type="EMBL" id="PWL51761.1"/>
    </source>
</evidence>
<sequence>MAETFAQVDGDILYNVKRVEIEDLDPATGVPPLESAKKYVIKCDSEVGLEPEILEGEKKTLRDSTKLLAQAKEEDLLSAMNLKLTTCRFMAEVLPIIQGGALKMGTELNSSKIVGYSAPTGEEAVANKKDFKTTIYVENREGDDIVNYVKFTFYKCRGSIMKFDFKKEFFAPEIDIRCTENKKIKKPIYEFDYIDKLPV</sequence>
<evidence type="ECO:0008006" key="3">
    <source>
        <dbReference type="Google" id="ProtNLM"/>
    </source>
</evidence>
<gene>
    <name evidence="1" type="ORF">DBY38_12510</name>
</gene>
<dbReference type="EMBL" id="QAMZ01000053">
    <property type="protein sequence ID" value="PWL51761.1"/>
    <property type="molecule type" value="Genomic_DNA"/>
</dbReference>
<organism evidence="1 2">
    <name type="scientific">Clostridium cadaveris</name>
    <dbReference type="NCBI Taxonomy" id="1529"/>
    <lineage>
        <taxon>Bacteria</taxon>
        <taxon>Bacillati</taxon>
        <taxon>Bacillota</taxon>
        <taxon>Clostridia</taxon>
        <taxon>Eubacteriales</taxon>
        <taxon>Clostridiaceae</taxon>
        <taxon>Clostridium</taxon>
    </lineage>
</organism>